<dbReference type="InterPro" id="IPR016181">
    <property type="entry name" value="Acyl_CoA_acyltransferase"/>
</dbReference>
<dbReference type="Pfam" id="PF13302">
    <property type="entry name" value="Acetyltransf_3"/>
    <property type="match status" value="1"/>
</dbReference>
<sequence>MRLRAHRREDFANCRALWQHPETIRFIGGVAQDDQAVWFRLLRYGGMWPMLGFGFWVFEDKATGAYLGEGGLLDAMRGLDGLAGMPEAGWACMPEAAGRGIATEAMRAVLTWADQALDAPRTGCIVAPGNTPSLRVAEKLGFEEVDRPPFHGEPIVLMHRMAPARQAARQSTSA</sequence>
<dbReference type="PANTHER" id="PTHR43792:SF16">
    <property type="entry name" value="N-ACETYLTRANSFERASE DOMAIN-CONTAINING PROTEIN"/>
    <property type="match status" value="1"/>
</dbReference>
<comment type="caution">
    <text evidence="2">The sequence shown here is derived from an EMBL/GenBank/DDBJ whole genome shotgun (WGS) entry which is preliminary data.</text>
</comment>
<accession>A0ABR6NA00</accession>
<dbReference type="Proteomes" id="UP001138540">
    <property type="component" value="Unassembled WGS sequence"/>
</dbReference>
<evidence type="ECO:0000259" key="1">
    <source>
        <dbReference type="PROSITE" id="PS51186"/>
    </source>
</evidence>
<feature type="domain" description="N-acetyltransferase" evidence="1">
    <location>
        <begin position="1"/>
        <end position="163"/>
    </location>
</feature>
<evidence type="ECO:0000313" key="2">
    <source>
        <dbReference type="EMBL" id="MBB5984090.1"/>
    </source>
</evidence>
<organism evidence="2 3">
    <name type="scientific">Sphingobium lignivorans</name>
    <dbReference type="NCBI Taxonomy" id="2735886"/>
    <lineage>
        <taxon>Bacteria</taxon>
        <taxon>Pseudomonadati</taxon>
        <taxon>Pseudomonadota</taxon>
        <taxon>Alphaproteobacteria</taxon>
        <taxon>Sphingomonadales</taxon>
        <taxon>Sphingomonadaceae</taxon>
        <taxon>Sphingobium</taxon>
    </lineage>
</organism>
<dbReference type="Gene3D" id="3.40.630.30">
    <property type="match status" value="1"/>
</dbReference>
<evidence type="ECO:0000313" key="3">
    <source>
        <dbReference type="Proteomes" id="UP001138540"/>
    </source>
</evidence>
<reference evidence="2 3" key="1">
    <citation type="submission" date="2020-08" db="EMBL/GenBank/DDBJ databases">
        <title>Exploring microbial biodiversity for novel pathways involved in the catabolism of aromatic compounds derived from lignin.</title>
        <authorList>
            <person name="Elkins J."/>
        </authorList>
    </citation>
    <scope>NUCLEOTIDE SEQUENCE [LARGE SCALE GENOMIC DNA]</scope>
    <source>
        <strain evidence="2 3">B1D3A</strain>
    </source>
</reference>
<dbReference type="InterPro" id="IPR000182">
    <property type="entry name" value="GNAT_dom"/>
</dbReference>
<name>A0ABR6NA00_9SPHN</name>
<protein>
    <submittedName>
        <fullName evidence="2">RimJ/RimL family protein N-acetyltransferase</fullName>
    </submittedName>
</protein>
<proteinExistence type="predicted"/>
<gene>
    <name evidence="2" type="ORF">HNP60_000064</name>
</gene>
<dbReference type="InterPro" id="IPR051531">
    <property type="entry name" value="N-acetyltransferase"/>
</dbReference>
<dbReference type="PANTHER" id="PTHR43792">
    <property type="entry name" value="GNAT FAMILY, PUTATIVE (AFU_ORTHOLOGUE AFUA_3G00765)-RELATED-RELATED"/>
    <property type="match status" value="1"/>
</dbReference>
<dbReference type="PROSITE" id="PS51186">
    <property type="entry name" value="GNAT"/>
    <property type="match status" value="1"/>
</dbReference>
<dbReference type="EMBL" id="JACHKA010000001">
    <property type="protein sequence ID" value="MBB5984090.1"/>
    <property type="molecule type" value="Genomic_DNA"/>
</dbReference>
<dbReference type="SUPFAM" id="SSF55729">
    <property type="entry name" value="Acyl-CoA N-acyltransferases (Nat)"/>
    <property type="match status" value="1"/>
</dbReference>
<keyword evidence="3" id="KW-1185">Reference proteome</keyword>